<dbReference type="EMBL" id="CP092877">
    <property type="protein sequence ID" value="UYV77333.1"/>
    <property type="molecule type" value="Genomic_DNA"/>
</dbReference>
<keyword evidence="2" id="KW-1185">Reference proteome</keyword>
<reference evidence="1 2" key="1">
    <citation type="submission" date="2022-01" db="EMBL/GenBank/DDBJ databases">
        <title>A chromosomal length assembly of Cordylochernes scorpioides.</title>
        <authorList>
            <person name="Zeh D."/>
            <person name="Zeh J."/>
        </authorList>
    </citation>
    <scope>NUCLEOTIDE SEQUENCE [LARGE SCALE GENOMIC DNA]</scope>
    <source>
        <strain evidence="1">IN4F17</strain>
        <tissue evidence="1">Whole Body</tissue>
    </source>
</reference>
<gene>
    <name evidence="1" type="ORF">LAZ67_15000538</name>
</gene>
<evidence type="ECO:0000313" key="2">
    <source>
        <dbReference type="Proteomes" id="UP001235939"/>
    </source>
</evidence>
<dbReference type="Proteomes" id="UP001235939">
    <property type="component" value="Chromosome 15"/>
</dbReference>
<evidence type="ECO:0000313" key="1">
    <source>
        <dbReference type="EMBL" id="UYV77333.1"/>
    </source>
</evidence>
<organism evidence="1 2">
    <name type="scientific">Cordylochernes scorpioides</name>
    <dbReference type="NCBI Taxonomy" id="51811"/>
    <lineage>
        <taxon>Eukaryota</taxon>
        <taxon>Metazoa</taxon>
        <taxon>Ecdysozoa</taxon>
        <taxon>Arthropoda</taxon>
        <taxon>Chelicerata</taxon>
        <taxon>Arachnida</taxon>
        <taxon>Pseudoscorpiones</taxon>
        <taxon>Cheliferoidea</taxon>
        <taxon>Chernetidae</taxon>
        <taxon>Cordylochernes</taxon>
    </lineage>
</organism>
<proteinExistence type="predicted"/>
<name>A0ABY6L8G9_9ARAC</name>
<sequence>MRGSAGQTLLTVLEVKLRRKRSRGRRQRGYTDDLKQWTGRHTYEMKRMAEDREAWRDHVPPSVEEGIEGATYRQGLKEPDSQAIVVHSTDGLECLNQDERVRDHIHDVEISQPLADLPAVNFWPAEVLDITGCKVCLRLQIRSTMASMGNH</sequence>
<protein>
    <submittedName>
        <fullName evidence="1">Uncharacterized protein</fullName>
    </submittedName>
</protein>
<accession>A0ABY6L8G9</accession>